<reference evidence="1" key="1">
    <citation type="submission" date="2021-02" db="EMBL/GenBank/DDBJ databases">
        <authorList>
            <person name="Nowell W R."/>
        </authorList>
    </citation>
    <scope>NUCLEOTIDE SEQUENCE</scope>
    <source>
        <strain evidence="1">Ploen Becks lab</strain>
    </source>
</reference>
<keyword evidence="2" id="KW-1185">Reference proteome</keyword>
<sequence>MNEQYNFSKLFTKMSTKKTTSIDFKDNKIDTRLALFDFSNEDYLPAEKQSKLSVFYQDQIKHVIEKPNMEKIEGTYNGTLGGNDVKPWGLGKWEYIDENHKLVYSGRWQNGLWHGIGSFYESFCAKDVKVTVEIVNGLFLNGILISDESCSDAHITVNKILNDDKILEIHLYGQMKENQLNNTFDLLKEALFSKNFFFHCENSRFQKLSHIHIIGSFLRKEGYQMVGYWVNDDEKNLKFKNVLLNEIEDERNQLNNDPHNVYASSVLNELIELENECLIKSLFE</sequence>
<evidence type="ECO:0000313" key="2">
    <source>
        <dbReference type="Proteomes" id="UP000663879"/>
    </source>
</evidence>
<dbReference type="SUPFAM" id="SSF82185">
    <property type="entry name" value="Histone H3 K4-specific methyltransferase SET7/9 N-terminal domain"/>
    <property type="match status" value="1"/>
</dbReference>
<dbReference type="Proteomes" id="UP000663879">
    <property type="component" value="Unassembled WGS sequence"/>
</dbReference>
<dbReference type="EMBL" id="CAJNOC010000639">
    <property type="protein sequence ID" value="CAF0785879.1"/>
    <property type="molecule type" value="Genomic_DNA"/>
</dbReference>
<name>A0A813RVW2_9BILA</name>
<protein>
    <submittedName>
        <fullName evidence="1">Uncharacterized protein</fullName>
    </submittedName>
</protein>
<evidence type="ECO:0000313" key="1">
    <source>
        <dbReference type="EMBL" id="CAF0785879.1"/>
    </source>
</evidence>
<proteinExistence type="predicted"/>
<comment type="caution">
    <text evidence="1">The sequence shown here is derived from an EMBL/GenBank/DDBJ whole genome shotgun (WGS) entry which is preliminary data.</text>
</comment>
<gene>
    <name evidence="1" type="ORF">OXX778_LOCUS5713</name>
</gene>
<accession>A0A813RVW2</accession>
<organism evidence="1 2">
    <name type="scientific">Brachionus calyciflorus</name>
    <dbReference type="NCBI Taxonomy" id="104777"/>
    <lineage>
        <taxon>Eukaryota</taxon>
        <taxon>Metazoa</taxon>
        <taxon>Spiralia</taxon>
        <taxon>Gnathifera</taxon>
        <taxon>Rotifera</taxon>
        <taxon>Eurotatoria</taxon>
        <taxon>Monogononta</taxon>
        <taxon>Pseudotrocha</taxon>
        <taxon>Ploima</taxon>
        <taxon>Brachionidae</taxon>
        <taxon>Brachionus</taxon>
    </lineage>
</organism>
<dbReference type="AlphaFoldDB" id="A0A813RVW2"/>